<dbReference type="AlphaFoldDB" id="A0A814LNR0"/>
<dbReference type="Proteomes" id="UP000663855">
    <property type="component" value="Unassembled WGS sequence"/>
</dbReference>
<dbReference type="EMBL" id="CAJNOV010001551">
    <property type="protein sequence ID" value="CAF1065710.1"/>
    <property type="molecule type" value="Genomic_DNA"/>
</dbReference>
<dbReference type="GO" id="GO:0003950">
    <property type="term" value="F:NAD+ poly-ADP-ribosyltransferase activity"/>
    <property type="evidence" value="ECO:0007669"/>
    <property type="project" value="TreeGrafter"/>
</dbReference>
<evidence type="ECO:0000256" key="6">
    <source>
        <dbReference type="ARBA" id="ARBA00022679"/>
    </source>
</evidence>
<keyword evidence="6 10" id="KW-0808">Transferase</keyword>
<sequence>MSRFTDLGNEPLKMMMPIQGYGNKPLVSLEEAVKPITNLVNNIERMVWVAKQHQCDTPTDDLTVDQSASILLYSMEWEPVENSFYQVLNNVLRSEARNSIKPWFSYLKLFVTALNKVPHFQGIAYRGVNGNLSGSYPIGKTFVWWGFSSCSSSLGIIEGALQTGEQTIFVIQCINGRDIRQHSFFQSEYEILLLAGAQLRVVATFKPSENVNIIQLEETKPPFALLEIPTIESSSRARSSHKAVFFHEHMGRVST</sequence>
<accession>A0A814LNR0</accession>
<evidence type="ECO:0000256" key="9">
    <source>
        <dbReference type="ARBA" id="ARBA00047597"/>
    </source>
</evidence>
<evidence type="ECO:0000256" key="2">
    <source>
        <dbReference type="ARBA" id="ARBA00009558"/>
    </source>
</evidence>
<evidence type="ECO:0000256" key="3">
    <source>
        <dbReference type="ARBA" id="ARBA00022525"/>
    </source>
</evidence>
<keyword evidence="5 10" id="KW-0328">Glycosyltransferase</keyword>
<comment type="catalytic activity">
    <reaction evidence="9 10">
        <text>L-arginyl-[protein] + NAD(+) = N(omega)-(ADP-D-ribosyl)-L-arginyl-[protein] + nicotinamide + H(+)</text>
        <dbReference type="Rhea" id="RHEA:19149"/>
        <dbReference type="Rhea" id="RHEA-COMP:10532"/>
        <dbReference type="Rhea" id="RHEA-COMP:15087"/>
        <dbReference type="ChEBI" id="CHEBI:15378"/>
        <dbReference type="ChEBI" id="CHEBI:17154"/>
        <dbReference type="ChEBI" id="CHEBI:29965"/>
        <dbReference type="ChEBI" id="CHEBI:57540"/>
        <dbReference type="ChEBI" id="CHEBI:142554"/>
        <dbReference type="EC" id="2.4.2.31"/>
    </reaction>
</comment>
<evidence type="ECO:0000256" key="8">
    <source>
        <dbReference type="ARBA" id="ARBA00023026"/>
    </source>
</evidence>
<name>A0A814LNR0_9BILA</name>
<keyword evidence="10" id="KW-0521">NADP</keyword>
<dbReference type="InterPro" id="IPR000768">
    <property type="entry name" value="ART"/>
</dbReference>
<keyword evidence="7" id="KW-0548">Nucleotidyltransferase</keyword>
<dbReference type="Proteomes" id="UP000681967">
    <property type="component" value="Unassembled WGS sequence"/>
</dbReference>
<dbReference type="PROSITE" id="PS51996">
    <property type="entry name" value="TR_MART"/>
    <property type="match status" value="1"/>
</dbReference>
<evidence type="ECO:0000313" key="13">
    <source>
        <dbReference type="EMBL" id="CAF3923903.1"/>
    </source>
</evidence>
<dbReference type="EC" id="2.4.2.31" evidence="10"/>
<evidence type="ECO:0000313" key="12">
    <source>
        <dbReference type="EMBL" id="CAF3796649.1"/>
    </source>
</evidence>
<dbReference type="InterPro" id="IPR050999">
    <property type="entry name" value="ADP-ribosyltransferase_ARG"/>
</dbReference>
<proteinExistence type="inferred from homology"/>
<evidence type="ECO:0000256" key="5">
    <source>
        <dbReference type="ARBA" id="ARBA00022676"/>
    </source>
</evidence>
<comment type="caution">
    <text evidence="11">The sequence shown here is derived from an EMBL/GenBank/DDBJ whole genome shotgun (WGS) entry which is preliminary data.</text>
</comment>
<dbReference type="EMBL" id="CAJOBH010000495">
    <property type="protein sequence ID" value="CAF3796649.1"/>
    <property type="molecule type" value="Genomic_DNA"/>
</dbReference>
<protein>
    <recommendedName>
        <fullName evidence="10">NAD(P)(+)--arginine ADP-ribosyltransferase</fullName>
        <ecNumber evidence="10">2.4.2.31</ecNumber>
    </recommendedName>
    <alternativeName>
        <fullName evidence="10">Mono(ADP-ribosyl)transferase</fullName>
    </alternativeName>
</protein>
<keyword evidence="8" id="KW-0843">Virulence</keyword>
<evidence type="ECO:0000256" key="10">
    <source>
        <dbReference type="RuleBase" id="RU361228"/>
    </source>
</evidence>
<dbReference type="Pfam" id="PF01129">
    <property type="entry name" value="ART"/>
    <property type="match status" value="1"/>
</dbReference>
<dbReference type="GO" id="GO:0005576">
    <property type="term" value="C:extracellular region"/>
    <property type="evidence" value="ECO:0007669"/>
    <property type="project" value="UniProtKB-SubCell"/>
</dbReference>
<dbReference type="Proteomes" id="UP000676336">
    <property type="component" value="Unassembled WGS sequence"/>
</dbReference>
<evidence type="ECO:0000313" key="14">
    <source>
        <dbReference type="Proteomes" id="UP000663855"/>
    </source>
</evidence>
<comment type="similarity">
    <text evidence="2 10">Belongs to the Arg-specific ADP-ribosyltransferase family.</text>
</comment>
<evidence type="ECO:0000256" key="4">
    <source>
        <dbReference type="ARBA" id="ARBA00022656"/>
    </source>
</evidence>
<dbReference type="SUPFAM" id="SSF56399">
    <property type="entry name" value="ADP-ribosylation"/>
    <property type="match status" value="1"/>
</dbReference>
<gene>
    <name evidence="12" type="ORF">BYL167_LOCUS2759</name>
    <name evidence="11" type="ORF">CJN711_LOCUS5448</name>
    <name evidence="13" type="ORF">SMN809_LOCUS7819</name>
</gene>
<dbReference type="PANTHER" id="PTHR10339:SF25">
    <property type="entry name" value="SECRETED EXOENZYME S"/>
    <property type="match status" value="1"/>
</dbReference>
<dbReference type="GO" id="GO:0090729">
    <property type="term" value="F:toxin activity"/>
    <property type="evidence" value="ECO:0007669"/>
    <property type="project" value="UniProtKB-KW"/>
</dbReference>
<dbReference type="GO" id="GO:0016779">
    <property type="term" value="F:nucleotidyltransferase activity"/>
    <property type="evidence" value="ECO:0007669"/>
    <property type="project" value="UniProtKB-KW"/>
</dbReference>
<evidence type="ECO:0000256" key="1">
    <source>
        <dbReference type="ARBA" id="ARBA00004613"/>
    </source>
</evidence>
<organism evidence="11 14">
    <name type="scientific">Rotaria magnacalcarata</name>
    <dbReference type="NCBI Taxonomy" id="392030"/>
    <lineage>
        <taxon>Eukaryota</taxon>
        <taxon>Metazoa</taxon>
        <taxon>Spiralia</taxon>
        <taxon>Gnathifera</taxon>
        <taxon>Rotifera</taxon>
        <taxon>Eurotatoria</taxon>
        <taxon>Bdelloidea</taxon>
        <taxon>Philodinida</taxon>
        <taxon>Philodinidae</taxon>
        <taxon>Rotaria</taxon>
    </lineage>
</organism>
<keyword evidence="4" id="KW-0800">Toxin</keyword>
<evidence type="ECO:0000313" key="11">
    <source>
        <dbReference type="EMBL" id="CAF1065710.1"/>
    </source>
</evidence>
<dbReference type="EMBL" id="CAJOBI010002326">
    <property type="protein sequence ID" value="CAF3923903.1"/>
    <property type="molecule type" value="Genomic_DNA"/>
</dbReference>
<reference evidence="11" key="1">
    <citation type="submission" date="2021-02" db="EMBL/GenBank/DDBJ databases">
        <authorList>
            <person name="Nowell W R."/>
        </authorList>
    </citation>
    <scope>NUCLEOTIDE SEQUENCE</scope>
</reference>
<keyword evidence="10" id="KW-0520">NAD</keyword>
<dbReference type="GO" id="GO:0106274">
    <property type="term" value="F:NAD+-protein-arginine ADP-ribosyltransferase activity"/>
    <property type="evidence" value="ECO:0007669"/>
    <property type="project" value="UniProtKB-EC"/>
</dbReference>
<dbReference type="PANTHER" id="PTHR10339">
    <property type="entry name" value="ADP-RIBOSYLTRANSFERASE"/>
    <property type="match status" value="1"/>
</dbReference>
<comment type="subcellular location">
    <subcellularLocation>
        <location evidence="1">Secreted</location>
    </subcellularLocation>
</comment>
<evidence type="ECO:0000256" key="7">
    <source>
        <dbReference type="ARBA" id="ARBA00022695"/>
    </source>
</evidence>
<keyword evidence="3" id="KW-0964">Secreted</keyword>
<dbReference type="Gene3D" id="3.90.176.10">
    <property type="entry name" value="Toxin ADP-ribosyltransferase, Chain A, domain 1"/>
    <property type="match status" value="1"/>
</dbReference>